<protein>
    <submittedName>
        <fullName evidence="1">Uncharacterized protein</fullName>
    </submittedName>
</protein>
<accession>T2IWG6</accession>
<organism evidence="1 2">
    <name type="scientific">Crocosphaera watsonii WH 0005</name>
    <dbReference type="NCBI Taxonomy" id="423472"/>
    <lineage>
        <taxon>Bacteria</taxon>
        <taxon>Bacillati</taxon>
        <taxon>Cyanobacteriota</taxon>
        <taxon>Cyanophyceae</taxon>
        <taxon>Oscillatoriophycideae</taxon>
        <taxon>Chroococcales</taxon>
        <taxon>Aphanothecaceae</taxon>
        <taxon>Crocosphaera</taxon>
    </lineage>
</organism>
<dbReference type="EMBL" id="CAQL01000946">
    <property type="protein sequence ID" value="CCQ58011.1"/>
    <property type="molecule type" value="Genomic_DNA"/>
</dbReference>
<evidence type="ECO:0000313" key="2">
    <source>
        <dbReference type="Proteomes" id="UP000017981"/>
    </source>
</evidence>
<comment type="caution">
    <text evidence="1">The sequence shown here is derived from an EMBL/GenBank/DDBJ whole genome shotgun (WGS) entry which is preliminary data.</text>
</comment>
<dbReference type="AlphaFoldDB" id="T2IWG6"/>
<gene>
    <name evidence="1" type="ORF">CWATWH0005_2393</name>
</gene>
<reference evidence="1 2" key="1">
    <citation type="submission" date="2013-01" db="EMBL/GenBank/DDBJ databases">
        <authorList>
            <person name="Bench S."/>
        </authorList>
    </citation>
    <scope>NUCLEOTIDE SEQUENCE [LARGE SCALE GENOMIC DNA]</scope>
    <source>
        <strain evidence="1 2">WH 0005</strain>
    </source>
</reference>
<name>T2IWG6_CROWT</name>
<proteinExistence type="predicted"/>
<sequence>MKRRKNTIKEIKEKPLNLGAPKQVSNRIRERTKIGFIISLNLS</sequence>
<dbReference type="Proteomes" id="UP000017981">
    <property type="component" value="Unassembled WGS sequence"/>
</dbReference>
<reference evidence="1 2" key="2">
    <citation type="submission" date="2013-09" db="EMBL/GenBank/DDBJ databases">
        <title>Whole genome comparison of six Crocosphaera watsonii strains with differing phenotypes.</title>
        <authorList>
            <person name="Bench S.R."/>
            <person name="Heller P."/>
            <person name="Frank I."/>
            <person name="Arciniega M."/>
            <person name="Shilova I.N."/>
            <person name="Zehr J.P."/>
        </authorList>
    </citation>
    <scope>NUCLEOTIDE SEQUENCE [LARGE SCALE GENOMIC DNA]</scope>
    <source>
        <strain evidence="1 2">WH 0005</strain>
    </source>
</reference>
<evidence type="ECO:0000313" key="1">
    <source>
        <dbReference type="EMBL" id="CCQ58011.1"/>
    </source>
</evidence>